<keyword evidence="4" id="KW-1185">Reference proteome</keyword>
<evidence type="ECO:0000313" key="4">
    <source>
        <dbReference type="Proteomes" id="UP001595886"/>
    </source>
</evidence>
<accession>A0ABV9QUM2</accession>
<protein>
    <recommendedName>
        <fullName evidence="5">Peptidase</fullName>
    </recommendedName>
</protein>
<dbReference type="Proteomes" id="UP001595886">
    <property type="component" value="Unassembled WGS sequence"/>
</dbReference>
<evidence type="ECO:0008006" key="5">
    <source>
        <dbReference type="Google" id="ProtNLM"/>
    </source>
</evidence>
<dbReference type="PROSITE" id="PS51257">
    <property type="entry name" value="PROKAR_LIPOPROTEIN"/>
    <property type="match status" value="1"/>
</dbReference>
<gene>
    <name evidence="3" type="ORF">ACFO6Q_07355</name>
</gene>
<feature type="signal peptide" evidence="2">
    <location>
        <begin position="1"/>
        <end position="28"/>
    </location>
</feature>
<evidence type="ECO:0000256" key="2">
    <source>
        <dbReference type="SAM" id="SignalP"/>
    </source>
</evidence>
<feature type="region of interest" description="Disordered" evidence="1">
    <location>
        <begin position="30"/>
        <end position="51"/>
    </location>
</feature>
<comment type="caution">
    <text evidence="3">The sequence shown here is derived from an EMBL/GenBank/DDBJ whole genome shotgun (WGS) entry which is preliminary data.</text>
</comment>
<organism evidence="3 4">
    <name type="scientific">Dokdonella ginsengisoli</name>
    <dbReference type="NCBI Taxonomy" id="363846"/>
    <lineage>
        <taxon>Bacteria</taxon>
        <taxon>Pseudomonadati</taxon>
        <taxon>Pseudomonadota</taxon>
        <taxon>Gammaproteobacteria</taxon>
        <taxon>Lysobacterales</taxon>
        <taxon>Rhodanobacteraceae</taxon>
        <taxon>Dokdonella</taxon>
    </lineage>
</organism>
<reference evidence="4" key="1">
    <citation type="journal article" date="2019" name="Int. J. Syst. Evol. Microbiol.">
        <title>The Global Catalogue of Microorganisms (GCM) 10K type strain sequencing project: providing services to taxonomists for standard genome sequencing and annotation.</title>
        <authorList>
            <consortium name="The Broad Institute Genomics Platform"/>
            <consortium name="The Broad Institute Genome Sequencing Center for Infectious Disease"/>
            <person name="Wu L."/>
            <person name="Ma J."/>
        </authorList>
    </citation>
    <scope>NUCLEOTIDE SEQUENCE [LARGE SCALE GENOMIC DNA]</scope>
    <source>
        <strain evidence="4">CCUG 30340</strain>
    </source>
</reference>
<dbReference type="RefSeq" id="WP_380019962.1">
    <property type="nucleotide sequence ID" value="NZ_JBHSHD010000006.1"/>
</dbReference>
<sequence length="107" mass="11371">MTRQAWIGRTSAGALLVTLLATALGACAGARATAPASPPKPPMPGSDRDAHGCIPSAGYAWCARTQRCERPWELAREHGLENRAEAFDAFCSVQVPGDRRSEPPAQQ</sequence>
<name>A0ABV9QUM2_9GAMM</name>
<proteinExistence type="predicted"/>
<feature type="chain" id="PRO_5047146356" description="Peptidase" evidence="2">
    <location>
        <begin position="29"/>
        <end position="107"/>
    </location>
</feature>
<evidence type="ECO:0000313" key="3">
    <source>
        <dbReference type="EMBL" id="MFC4820134.1"/>
    </source>
</evidence>
<evidence type="ECO:0000256" key="1">
    <source>
        <dbReference type="SAM" id="MobiDB-lite"/>
    </source>
</evidence>
<dbReference type="EMBL" id="JBHSHD010000006">
    <property type="protein sequence ID" value="MFC4820134.1"/>
    <property type="molecule type" value="Genomic_DNA"/>
</dbReference>
<keyword evidence="2" id="KW-0732">Signal</keyword>